<evidence type="ECO:0000256" key="4">
    <source>
        <dbReference type="ARBA" id="ARBA00022448"/>
    </source>
</evidence>
<feature type="compositionally biased region" description="Low complexity" evidence="10">
    <location>
        <begin position="7"/>
        <end position="26"/>
    </location>
</feature>
<keyword evidence="4" id="KW-0813">Transport</keyword>
<comment type="similarity">
    <text evidence="3">Belongs to the patellin family.</text>
</comment>
<dbReference type="InterPro" id="IPR001251">
    <property type="entry name" value="CRAL-TRIO_dom"/>
</dbReference>
<feature type="compositionally biased region" description="Basic and acidic residues" evidence="10">
    <location>
        <begin position="144"/>
        <end position="162"/>
    </location>
</feature>
<evidence type="ECO:0000256" key="5">
    <source>
        <dbReference type="ARBA" id="ARBA00022490"/>
    </source>
</evidence>
<dbReference type="CDD" id="cd00170">
    <property type="entry name" value="SEC14"/>
    <property type="match status" value="1"/>
</dbReference>
<evidence type="ECO:0000313" key="14">
    <source>
        <dbReference type="Proteomes" id="UP001279734"/>
    </source>
</evidence>
<gene>
    <name evidence="13" type="ORF">Nepgr_002187</name>
</gene>
<dbReference type="SMART" id="SM01100">
    <property type="entry name" value="CRAL_TRIO_N"/>
    <property type="match status" value="1"/>
</dbReference>
<evidence type="ECO:0000256" key="1">
    <source>
        <dbReference type="ARBA" id="ARBA00004370"/>
    </source>
</evidence>
<dbReference type="Gene3D" id="2.60.120.680">
    <property type="entry name" value="GOLD domain"/>
    <property type="match status" value="1"/>
</dbReference>
<evidence type="ECO:0000256" key="3">
    <source>
        <dbReference type="ARBA" id="ARBA00007155"/>
    </source>
</evidence>
<feature type="compositionally biased region" description="Basic and acidic residues" evidence="10">
    <location>
        <begin position="173"/>
        <end position="193"/>
    </location>
</feature>
<feature type="region of interest" description="Disordered" evidence="10">
    <location>
        <begin position="1"/>
        <end position="95"/>
    </location>
</feature>
<dbReference type="InterPro" id="IPR056794">
    <property type="entry name" value="PATL1-6_C_GOLD"/>
</dbReference>
<dbReference type="GO" id="GO:0005737">
    <property type="term" value="C:cytoplasm"/>
    <property type="evidence" value="ECO:0007669"/>
    <property type="project" value="UniProtKB-SubCell"/>
</dbReference>
<keyword evidence="8" id="KW-0472">Membrane</keyword>
<feature type="compositionally biased region" description="Low complexity" evidence="10">
    <location>
        <begin position="261"/>
        <end position="281"/>
    </location>
</feature>
<evidence type="ECO:0000259" key="12">
    <source>
        <dbReference type="PROSITE" id="PS50866"/>
    </source>
</evidence>
<dbReference type="Gene3D" id="3.40.525.10">
    <property type="entry name" value="CRAL-TRIO lipid binding domain"/>
    <property type="match status" value="1"/>
</dbReference>
<dbReference type="EMBL" id="BSYO01000002">
    <property type="protein sequence ID" value="GMH00348.1"/>
    <property type="molecule type" value="Genomic_DNA"/>
</dbReference>
<comment type="caution">
    <text evidence="13">The sequence shown here is derived from an EMBL/GenBank/DDBJ whole genome shotgun (WGS) entry which is preliminary data.</text>
</comment>
<protein>
    <submittedName>
        <fullName evidence="13">Uncharacterized protein</fullName>
    </submittedName>
</protein>
<feature type="compositionally biased region" description="Polar residues" evidence="10">
    <location>
        <begin position="76"/>
        <end position="90"/>
    </location>
</feature>
<keyword evidence="7" id="KW-0446">Lipid-binding</keyword>
<dbReference type="PANTHER" id="PTHR45932">
    <property type="entry name" value="PATELLIN-1"/>
    <property type="match status" value="1"/>
</dbReference>
<evidence type="ECO:0000256" key="7">
    <source>
        <dbReference type="ARBA" id="ARBA00023121"/>
    </source>
</evidence>
<reference evidence="13" key="1">
    <citation type="submission" date="2023-05" db="EMBL/GenBank/DDBJ databases">
        <title>Nepenthes gracilis genome sequencing.</title>
        <authorList>
            <person name="Fukushima K."/>
        </authorList>
    </citation>
    <scope>NUCLEOTIDE SEQUENCE</scope>
    <source>
        <strain evidence="13">SING2019-196</strain>
    </source>
</reference>
<dbReference type="PRINTS" id="PR00180">
    <property type="entry name" value="CRETINALDHBP"/>
</dbReference>
<dbReference type="SMART" id="SM00516">
    <property type="entry name" value="SEC14"/>
    <property type="match status" value="1"/>
</dbReference>
<proteinExistence type="inferred from homology"/>
<evidence type="ECO:0000313" key="13">
    <source>
        <dbReference type="EMBL" id="GMH00348.1"/>
    </source>
</evidence>
<dbReference type="PANTHER" id="PTHR45932:SF27">
    <property type="entry name" value="PATELLIN-2"/>
    <property type="match status" value="1"/>
</dbReference>
<evidence type="ECO:0000256" key="10">
    <source>
        <dbReference type="SAM" id="MobiDB-lite"/>
    </source>
</evidence>
<accession>A0AAD3RY50</accession>
<dbReference type="InterPro" id="IPR009038">
    <property type="entry name" value="GOLD_dom"/>
</dbReference>
<evidence type="ECO:0000256" key="9">
    <source>
        <dbReference type="ARBA" id="ARBA00023306"/>
    </source>
</evidence>
<dbReference type="InterPro" id="IPR036273">
    <property type="entry name" value="CRAL/TRIO_N_dom_sf"/>
</dbReference>
<dbReference type="InterPro" id="IPR011074">
    <property type="entry name" value="CRAL/TRIO_N_dom"/>
</dbReference>
<keyword evidence="14" id="KW-1185">Reference proteome</keyword>
<dbReference type="Pfam" id="PF00650">
    <property type="entry name" value="CRAL_TRIO"/>
    <property type="match status" value="1"/>
</dbReference>
<feature type="domain" description="GOLD" evidence="12">
    <location>
        <begin position="517"/>
        <end position="617"/>
    </location>
</feature>
<dbReference type="PROSITE" id="PS50866">
    <property type="entry name" value="GOLD"/>
    <property type="match status" value="1"/>
</dbReference>
<dbReference type="InterPro" id="IPR036865">
    <property type="entry name" value="CRAL-TRIO_dom_sf"/>
</dbReference>
<dbReference type="InterPro" id="IPR044834">
    <property type="entry name" value="PATL"/>
</dbReference>
<dbReference type="GO" id="GO:0016020">
    <property type="term" value="C:membrane"/>
    <property type="evidence" value="ECO:0007669"/>
    <property type="project" value="UniProtKB-SubCell"/>
</dbReference>
<dbReference type="SUPFAM" id="SSF52087">
    <property type="entry name" value="CRAL/TRIO domain"/>
    <property type="match status" value="1"/>
</dbReference>
<dbReference type="AlphaFoldDB" id="A0AAD3RY50"/>
<evidence type="ECO:0000256" key="2">
    <source>
        <dbReference type="ARBA" id="ARBA00004496"/>
    </source>
</evidence>
<sequence>MAEETQKPAAEAQPAQEAVASVVPEAEIPDAAVEKEVPSHLPAVLDPEPETDEKPALHDEEAAVLEEKSVPAENQKIVQSDSFNEETNVVSDLPESQRKALEEFKKLIKEALEKHEFTTPPPPALPAVEKTEEKPPAQEADVPLEAKEELEVLPADDKKAEEASAALVAESAEEIKQPPKTEEAAEEPLEAKTEPPPQAKEEEQDTTQAKEELVEQVETSVVVDDDGEKTVEAIEETIIPVSAPPPVAEQHPPQEKESEEVAVAPASAPAEEPQQEAQIAGPPAPPEEVFLWGIPLLGDERSDVILLKFLRARDFKVKEAFSMIKNTVRWREEFGVESLLDEDLGNDYDKVVFTHGTDKGGRPVVYNVFGEFQKQELNQSTFSDAEKQKKFLRWLIQFLEKTVRKLDFSPTGVCSLVLVTDLKNSPGYGKKVINKFLQLLQDNYPEFVSKQACINVSWWYLAYSWIYISVFTPRSKSKFVFASSSKTAEILFKYIAPEHVPVQYGGHSRAGELEFTSDDPVSEVNVKSTSKYTVELPFDEPCVVLWELRVLGWDVNYDVQFVPSEGYTVLVSKPRKMTVSDDPIISDSFKITEPGKVILSVDNHSSKKKKVLYRSKIKPSD</sequence>
<feature type="region of interest" description="Disordered" evidence="10">
    <location>
        <begin position="243"/>
        <end position="284"/>
    </location>
</feature>
<evidence type="ECO:0000259" key="11">
    <source>
        <dbReference type="PROSITE" id="PS50191"/>
    </source>
</evidence>
<keyword evidence="9" id="KW-0131">Cell cycle</keyword>
<feature type="compositionally biased region" description="Basic and acidic residues" evidence="10">
    <location>
        <begin position="52"/>
        <end position="70"/>
    </location>
</feature>
<dbReference type="Pfam" id="PF03765">
    <property type="entry name" value="CRAL_TRIO_N"/>
    <property type="match status" value="1"/>
</dbReference>
<dbReference type="PROSITE" id="PS50191">
    <property type="entry name" value="CRAL_TRIO"/>
    <property type="match status" value="1"/>
</dbReference>
<keyword evidence="5" id="KW-0963">Cytoplasm</keyword>
<keyword evidence="6" id="KW-0132">Cell division</keyword>
<name>A0AAD3RY50_NEPGR</name>
<dbReference type="SUPFAM" id="SSF101576">
    <property type="entry name" value="Supernatant protein factor (SPF), C-terminal domain"/>
    <property type="match status" value="1"/>
</dbReference>
<feature type="region of interest" description="Disordered" evidence="10">
    <location>
        <begin position="112"/>
        <end position="220"/>
    </location>
</feature>
<evidence type="ECO:0000256" key="6">
    <source>
        <dbReference type="ARBA" id="ARBA00022618"/>
    </source>
</evidence>
<comment type="subcellular location">
    <subcellularLocation>
        <location evidence="2">Cytoplasm</location>
    </subcellularLocation>
    <subcellularLocation>
        <location evidence="1">Membrane</location>
    </subcellularLocation>
</comment>
<dbReference type="Pfam" id="PF25099">
    <property type="entry name" value="GOLD_PATL1_C"/>
    <property type="match status" value="1"/>
</dbReference>
<dbReference type="GO" id="GO:0008289">
    <property type="term" value="F:lipid binding"/>
    <property type="evidence" value="ECO:0007669"/>
    <property type="project" value="UniProtKB-KW"/>
</dbReference>
<dbReference type="SUPFAM" id="SSF46938">
    <property type="entry name" value="CRAL/TRIO N-terminal domain"/>
    <property type="match status" value="1"/>
</dbReference>
<organism evidence="13 14">
    <name type="scientific">Nepenthes gracilis</name>
    <name type="common">Slender pitcher plant</name>
    <dbReference type="NCBI Taxonomy" id="150966"/>
    <lineage>
        <taxon>Eukaryota</taxon>
        <taxon>Viridiplantae</taxon>
        <taxon>Streptophyta</taxon>
        <taxon>Embryophyta</taxon>
        <taxon>Tracheophyta</taxon>
        <taxon>Spermatophyta</taxon>
        <taxon>Magnoliopsida</taxon>
        <taxon>eudicotyledons</taxon>
        <taxon>Gunneridae</taxon>
        <taxon>Pentapetalae</taxon>
        <taxon>Caryophyllales</taxon>
        <taxon>Nepenthaceae</taxon>
        <taxon>Nepenthes</taxon>
    </lineage>
</organism>
<dbReference type="InterPro" id="IPR036598">
    <property type="entry name" value="GOLD_dom_sf"/>
</dbReference>
<dbReference type="GO" id="GO:0051301">
    <property type="term" value="P:cell division"/>
    <property type="evidence" value="ECO:0007669"/>
    <property type="project" value="UniProtKB-KW"/>
</dbReference>
<feature type="domain" description="CRAL-TRIO" evidence="11">
    <location>
        <begin position="341"/>
        <end position="512"/>
    </location>
</feature>
<evidence type="ECO:0000256" key="8">
    <source>
        <dbReference type="ARBA" id="ARBA00023136"/>
    </source>
</evidence>
<dbReference type="Proteomes" id="UP001279734">
    <property type="component" value="Unassembled WGS sequence"/>
</dbReference>